<sequence>MDAFSWVQRDSYLPMGSQSLKAATREKLRYDPIELDPEEMVPMAKNQPKVLANYSVSDAVSTYYLYTKYVHPFIFALCTIIPLSPDDVLRKGSGTLCEALLMVQAFHSNIIFPNKQIIKENKMTLDGHLIDSETYVGGHVEAIESGVFRADIACRFKLDVEALEQLKEEVRPTLEHSLCNDAKILLPEVSNFESICEQIEQSLDALIEKPLRTEHPELYHLDVGAMYPNIILTNRLQPPAVVNEEQCMACIHNAPDAKCKRKMDWVWRGECIPASKGEYDRLMMQLEQERFGKPPKPFNALPKEERLKISKKRITEYCKTAYKRLHDTKIEQRNTTICQREHSFYVDTVRAFRDRRYEYKEMHKKAKASVEAIPSSHLADRKSAQSRVILYDSLQMAHKCILNSFYGYVMRKGSRWFSMEMAGIVCHTGANIIREARQLIERIGRPLELDTDGIWCLLPSSFPQNFVFETLNGKKIKISYPAAVLNALVKDRFTNEQYHTIIDDGECIISSENSIFFEVDGPYYAMILPASKEEGKKLKKRYAVFNFDKTLAELKGFEVKRRGELAIIKYFQTEVFKCFLKGSTLEEIYSNVALEANYWLSILYDQGRALSLSELFELIGESKNMSRALEDYGSQKSTSITTAKRLAEFLGEGMVKNRGLACKFIVSRFPIDEPVTERTIPQAIFDSEPNIRSRFLRRWTKCSHLDFADENVFREVLFMLFGNLNIIFHSFFYFPCFESTVLVLEFRPSLPGRLIDWQYYIERLNSCIQKIVTIPAALQGLPNPVPKVPHPQWLENKRKERVEMHIQPRITDLFKSIPTNTPKSNKTKNLQSTPWSLKSKKSTTTNIEQSRKSLFGKERENKEDDKLLQILNDVDDFENQPSTSTSLIEKQQISTTTIIQQNEEEIIEIDEQEINIVEITQQQQPSQPKNKKNIKKPEKSKIAKQREAKRLAISQHFFRRLNRADYDLNKQSLVRKTWKENGFSQWLNYLKDLWRFQYLARKREEETLEADNSLANIPSTSTAILGGGPVVKRKHCWQIIQILETKFPGQFTLFALVDDIIRRINLIVPRTVYVDDIEIRQNSIGQLVQKLLPRQRPSANLYEFCIDEAVFSTKMIDLNVQMCLMRINGIYETKIPLMFKTIFHSGVNCNVDGKNINNELSLEQINKIDNPSIFQFSDFNFSTLPIIYLYEYLHLGRLILSVFMPKFGKAFIFVVNREPVDLLNLNNFYLNELNRFINQKLINEDEFIGLEQCKKICSIETYQNTSIKDCSRQLSKLITSLKLTNVEPFLLLIQSNRLTKQLLKDFPSLVAFPNVTLKVTEPSNLMNILDWANTIVKRSVQHFFICFTYLKEYWSFSSYLEIPIGNLPEDVSSFGLDILFARQLKTKNYLLWASPSLIPDFGGKDLDDLRLSNEWENCSFTGKCFGGGGENYLINKEIFEAHYITAEISIGALAVTALLQSVKISEAEGTSEYIGFTCNKLSTLSIEELINSRIGGKYINDCIAVNGELACLREMFHRLVRDIHYRKNLIADQLVINMHRWICDPNSLLFNPAIKNALTILMKKLCLLLVAEMQRHSLPFAKSFVNSLLIEINQKPIFASLQLGLIHFSSVLLWIDSSNYAYVYASEDEKKNGRVEAKFGLANKIQGEIKNKFIIMIAGFVGMLWNKRKELNDEDLNNNPQLISQISLKILKEEIVDSLFRLTTKLILLRPKLEEMAKENFCLDIPLEFVNCICRVLSVNLALEEVVDNLKSQLLLIIYKDGIISTNKNNWIPPTCVILENIFCQKCSQNGDLDVSNDFVKGGEKQGKEANTNNLPFLCLHCGSEYPLSLIEEMLVERVSRMQTSFALQDWQCVSCKKIGANFLHRHCECSNKFEYTLKTEELIRNLEMVKRVAIKHKLENLEYVIEHVTRCLQ</sequence>
<name>A0ACB1A2L1_MELEN</name>
<evidence type="ECO:0000313" key="2">
    <source>
        <dbReference type="Proteomes" id="UP001497535"/>
    </source>
</evidence>
<keyword evidence="2" id="KW-1185">Reference proteome</keyword>
<proteinExistence type="predicted"/>
<dbReference type="Proteomes" id="UP001497535">
    <property type="component" value="Unassembled WGS sequence"/>
</dbReference>
<organism evidence="1 2">
    <name type="scientific">Meloidogyne enterolobii</name>
    <name type="common">Root-knot nematode worm</name>
    <name type="synonym">Meloidogyne mayaguensis</name>
    <dbReference type="NCBI Taxonomy" id="390850"/>
    <lineage>
        <taxon>Eukaryota</taxon>
        <taxon>Metazoa</taxon>
        <taxon>Ecdysozoa</taxon>
        <taxon>Nematoda</taxon>
        <taxon>Chromadorea</taxon>
        <taxon>Rhabditida</taxon>
        <taxon>Tylenchina</taxon>
        <taxon>Tylenchomorpha</taxon>
        <taxon>Tylenchoidea</taxon>
        <taxon>Meloidogynidae</taxon>
        <taxon>Meloidogyninae</taxon>
        <taxon>Meloidogyne</taxon>
    </lineage>
</organism>
<gene>
    <name evidence="1" type="ORF">MENTE1834_LOCUS32787</name>
</gene>
<protein>
    <submittedName>
        <fullName evidence="1">Uncharacterized protein</fullName>
    </submittedName>
</protein>
<evidence type="ECO:0000313" key="1">
    <source>
        <dbReference type="EMBL" id="CAK5085346.1"/>
    </source>
</evidence>
<comment type="caution">
    <text evidence="1">The sequence shown here is derived from an EMBL/GenBank/DDBJ whole genome shotgun (WGS) entry which is preliminary data.</text>
</comment>
<accession>A0ACB1A2L1</accession>
<reference evidence="1" key="1">
    <citation type="submission" date="2023-11" db="EMBL/GenBank/DDBJ databases">
        <authorList>
            <person name="Poullet M."/>
        </authorList>
    </citation>
    <scope>NUCLEOTIDE SEQUENCE</scope>
    <source>
        <strain evidence="1">E1834</strain>
    </source>
</reference>
<dbReference type="EMBL" id="CAVMJV010000057">
    <property type="protein sequence ID" value="CAK5085346.1"/>
    <property type="molecule type" value="Genomic_DNA"/>
</dbReference>